<evidence type="ECO:0000313" key="5">
    <source>
        <dbReference type="Proteomes" id="UP000297475"/>
    </source>
</evidence>
<dbReference type="PANTHER" id="PTHR43157">
    <property type="entry name" value="PHOSPHATIDYLINOSITOL-GLYCAN BIOSYNTHESIS CLASS F PROTEIN-RELATED"/>
    <property type="match status" value="1"/>
</dbReference>
<dbReference type="Proteomes" id="UP000297475">
    <property type="component" value="Unassembled WGS sequence"/>
</dbReference>
<dbReference type="Pfam" id="PF00106">
    <property type="entry name" value="adh_short"/>
    <property type="match status" value="1"/>
</dbReference>
<feature type="region of interest" description="Disordered" evidence="3">
    <location>
        <begin position="262"/>
        <end position="286"/>
    </location>
</feature>
<proteinExistence type="inferred from homology"/>
<keyword evidence="1" id="KW-0560">Oxidoreductase</keyword>
<dbReference type="InterPro" id="IPR002347">
    <property type="entry name" value="SDR_fam"/>
</dbReference>
<dbReference type="InterPro" id="IPR036291">
    <property type="entry name" value="NAD(P)-bd_dom_sf"/>
</dbReference>
<evidence type="ECO:0000256" key="3">
    <source>
        <dbReference type="SAM" id="MobiDB-lite"/>
    </source>
</evidence>
<dbReference type="CDD" id="cd05327">
    <property type="entry name" value="retinol-DH_like_SDR_c_like"/>
    <property type="match status" value="1"/>
</dbReference>
<dbReference type="AlphaFoldDB" id="A0A4Z0WBC4"/>
<keyword evidence="5" id="KW-1185">Reference proteome</keyword>
<evidence type="ECO:0000256" key="2">
    <source>
        <dbReference type="RuleBase" id="RU000363"/>
    </source>
</evidence>
<dbReference type="EMBL" id="SRMF01000007">
    <property type="protein sequence ID" value="TGG91806.1"/>
    <property type="molecule type" value="Genomic_DNA"/>
</dbReference>
<comment type="similarity">
    <text evidence="2">Belongs to the short-chain dehydrogenases/reductases (SDR) family.</text>
</comment>
<accession>A0A4Z0WBC4</accession>
<reference evidence="4 5" key="1">
    <citation type="submission" date="2019-04" db="EMBL/GenBank/DDBJ databases">
        <title>Natronospirillum operosus gen. nov., sp. nov., a haloalkaliphilic satellite isolated from decaying biomass of laboratory culture of cyanobacterium Geitlerinema sp. and proposal of Natronospirillaceae fam. nov. and Saccharospirillaceae fam. nov.</title>
        <authorList>
            <person name="Kevbrin V."/>
            <person name="Boltyanskaya Y."/>
            <person name="Koziaeva V."/>
            <person name="Grouzdev D.S."/>
            <person name="Park M."/>
            <person name="Cho J."/>
        </authorList>
    </citation>
    <scope>NUCLEOTIDE SEQUENCE [LARGE SCALE GENOMIC DNA]</scope>
    <source>
        <strain evidence="4 5">G-116</strain>
    </source>
</reference>
<dbReference type="SUPFAM" id="SSF51735">
    <property type="entry name" value="NAD(P)-binding Rossmann-fold domains"/>
    <property type="match status" value="1"/>
</dbReference>
<dbReference type="Gene3D" id="3.40.50.720">
    <property type="entry name" value="NAD(P)-binding Rossmann-like Domain"/>
    <property type="match status" value="1"/>
</dbReference>
<organism evidence="4 5">
    <name type="scientific">Natronospirillum operosum</name>
    <dbReference type="NCBI Taxonomy" id="2759953"/>
    <lineage>
        <taxon>Bacteria</taxon>
        <taxon>Pseudomonadati</taxon>
        <taxon>Pseudomonadota</taxon>
        <taxon>Gammaproteobacteria</taxon>
        <taxon>Oceanospirillales</taxon>
        <taxon>Natronospirillaceae</taxon>
        <taxon>Natronospirillum</taxon>
    </lineage>
</organism>
<dbReference type="OrthoDB" id="9803333at2"/>
<name>A0A4Z0WBC4_9GAMM</name>
<dbReference type="NCBIfam" id="NF004846">
    <property type="entry name" value="PRK06197.1"/>
    <property type="match status" value="1"/>
</dbReference>
<dbReference type="PANTHER" id="PTHR43157:SF31">
    <property type="entry name" value="PHOSPHATIDYLINOSITOL-GLYCAN BIOSYNTHESIS CLASS F PROTEIN"/>
    <property type="match status" value="1"/>
</dbReference>
<comment type="caution">
    <text evidence="4">The sequence shown here is derived from an EMBL/GenBank/DDBJ whole genome shotgun (WGS) entry which is preliminary data.</text>
</comment>
<dbReference type="PRINTS" id="PR00081">
    <property type="entry name" value="GDHRDH"/>
</dbReference>
<sequence>MNNFTAADVPNQDGKTVFITGANTGIGFEAAKELAGKGARVLLGCRNAEKGEAAIANILATYPDADTKLVMLDLSDLSSVSTAAAVVSQEPKLDVLVNNAGIMWNPKAITQDGFESQFGVNHLAHFALTGHLLPKLLATPNSRIVTVSSIGHKLGKGELFLDDIKAEKDYHPRRRYYASKLANLLFTYELDRRLRQKNVSVMAVACHPGMASTELYRYVDGFIGILLQLVVPLLKPFMNSSAQGAWPTLLAATAKDVEGGQYFGPGRRSEGAGPAQQVDSSPASKDLEKAKRLWDFSIEMTGVDPGV</sequence>
<dbReference type="GO" id="GO:0016491">
    <property type="term" value="F:oxidoreductase activity"/>
    <property type="evidence" value="ECO:0007669"/>
    <property type="project" value="UniProtKB-KW"/>
</dbReference>
<protein>
    <submittedName>
        <fullName evidence="4">SDR family NAD(P)-dependent oxidoreductase</fullName>
    </submittedName>
</protein>
<evidence type="ECO:0000256" key="1">
    <source>
        <dbReference type="ARBA" id="ARBA00023002"/>
    </source>
</evidence>
<dbReference type="PRINTS" id="PR00080">
    <property type="entry name" value="SDRFAMILY"/>
</dbReference>
<gene>
    <name evidence="4" type="ORF">E4656_15025</name>
</gene>
<evidence type="ECO:0000313" key="4">
    <source>
        <dbReference type="EMBL" id="TGG91806.1"/>
    </source>
</evidence>